<dbReference type="InterPro" id="IPR029032">
    <property type="entry name" value="AhpD-like"/>
</dbReference>
<gene>
    <name evidence="2" type="ORF">N864_20370</name>
</gene>
<sequence>MSEHGQRLSIRDSAPDAYAAVLGLERMIHSRGLAPSLIHLVKIRASQLNGCAYCLSMHHHEARRDGEKQSRLDLLSAWREAPLLYTEQEQAALRLTEEMTLIGEHGVSDEVWDAVGDAFSEQDVVTLVMAIVTINVWNRMAVTTRQPPDLHD</sequence>
<comment type="caution">
    <text evidence="2">The sequence shown here is derived from an EMBL/GenBank/DDBJ whole genome shotgun (WGS) entry which is preliminary data.</text>
</comment>
<dbReference type="EMBL" id="AWQS01000042">
    <property type="protein sequence ID" value="EWT06547.1"/>
    <property type="molecule type" value="Genomic_DNA"/>
</dbReference>
<evidence type="ECO:0000259" key="1">
    <source>
        <dbReference type="Pfam" id="PF02627"/>
    </source>
</evidence>
<feature type="domain" description="Carboxymuconolactone decarboxylase-like" evidence="1">
    <location>
        <begin position="15"/>
        <end position="98"/>
    </location>
</feature>
<name>W9GNA9_9MICO</name>
<evidence type="ECO:0000313" key="3">
    <source>
        <dbReference type="Proteomes" id="UP000019494"/>
    </source>
</evidence>
<dbReference type="Pfam" id="PF02627">
    <property type="entry name" value="CMD"/>
    <property type="match status" value="1"/>
</dbReference>
<keyword evidence="3" id="KW-1185">Reference proteome</keyword>
<dbReference type="GO" id="GO:0051920">
    <property type="term" value="F:peroxiredoxin activity"/>
    <property type="evidence" value="ECO:0007669"/>
    <property type="project" value="InterPro"/>
</dbReference>
<proteinExistence type="predicted"/>
<protein>
    <submittedName>
        <fullName evidence="2">Carboxymuconolactone decarboxylase</fullName>
    </submittedName>
</protein>
<evidence type="ECO:0000313" key="2">
    <source>
        <dbReference type="EMBL" id="EWT06547.1"/>
    </source>
</evidence>
<accession>W9GNA9</accession>
<dbReference type="Proteomes" id="UP000019494">
    <property type="component" value="Unassembled WGS sequence"/>
</dbReference>
<dbReference type="SUPFAM" id="SSF69118">
    <property type="entry name" value="AhpD-like"/>
    <property type="match status" value="1"/>
</dbReference>
<dbReference type="PATRIC" id="fig|584657.3.peg.1496"/>
<organism evidence="2 3">
    <name type="scientific">Intrasporangium chromatireducens Q5-1</name>
    <dbReference type="NCBI Taxonomy" id="584657"/>
    <lineage>
        <taxon>Bacteria</taxon>
        <taxon>Bacillati</taxon>
        <taxon>Actinomycetota</taxon>
        <taxon>Actinomycetes</taxon>
        <taxon>Micrococcales</taxon>
        <taxon>Intrasporangiaceae</taxon>
        <taxon>Intrasporangium</taxon>
    </lineage>
</organism>
<dbReference type="Gene3D" id="1.20.1290.10">
    <property type="entry name" value="AhpD-like"/>
    <property type="match status" value="1"/>
</dbReference>
<dbReference type="NCBIfam" id="TIGR00778">
    <property type="entry name" value="ahpD_dom"/>
    <property type="match status" value="1"/>
</dbReference>
<dbReference type="PANTHER" id="PTHR34846">
    <property type="entry name" value="4-CARBOXYMUCONOLACTONE DECARBOXYLASE FAMILY PROTEIN (AFU_ORTHOLOGUE AFUA_6G11590)"/>
    <property type="match status" value="1"/>
</dbReference>
<dbReference type="InterPro" id="IPR003779">
    <property type="entry name" value="CMD-like"/>
</dbReference>
<dbReference type="RefSeq" id="WP_205620890.1">
    <property type="nucleotide sequence ID" value="NZ_AWQS01000042.1"/>
</dbReference>
<dbReference type="AlphaFoldDB" id="W9GNA9"/>
<reference evidence="3" key="1">
    <citation type="submission" date="2013-08" db="EMBL/GenBank/DDBJ databases">
        <title>Intrasporangium oryzae NRRL B-24470.</title>
        <authorList>
            <person name="Liu H."/>
            <person name="Wang G."/>
        </authorList>
    </citation>
    <scope>NUCLEOTIDE SEQUENCE [LARGE SCALE GENOMIC DNA]</scope>
    <source>
        <strain evidence="3">Q5-1</strain>
    </source>
</reference>
<dbReference type="PANTHER" id="PTHR34846:SF10">
    <property type="entry name" value="CYTOPLASMIC PROTEIN"/>
    <property type="match status" value="1"/>
</dbReference>
<dbReference type="InterPro" id="IPR004675">
    <property type="entry name" value="AhpD_core"/>
</dbReference>